<dbReference type="eggNOG" id="COG4186">
    <property type="taxonomic scope" value="Bacteria"/>
</dbReference>
<keyword evidence="3" id="KW-1185">Reference proteome</keyword>
<dbReference type="RefSeq" id="WP_015651830.1">
    <property type="nucleotide sequence ID" value="NC_020506.1"/>
</dbReference>
<dbReference type="Pfam" id="PF00149">
    <property type="entry name" value="Metallophos"/>
    <property type="match status" value="1"/>
</dbReference>
<evidence type="ECO:0000313" key="3">
    <source>
        <dbReference type="Proteomes" id="UP000011760"/>
    </source>
</evidence>
<dbReference type="EMBL" id="CP004354">
    <property type="protein sequence ID" value="AGG67399.1"/>
    <property type="molecule type" value="Genomic_DNA"/>
</dbReference>
<dbReference type="KEGG" id="ccn:H924_09805"/>
<evidence type="ECO:0000313" key="2">
    <source>
        <dbReference type="EMBL" id="AGG67399.1"/>
    </source>
</evidence>
<gene>
    <name evidence="2" type="ORF">H924_09805</name>
</gene>
<name>M1UMI8_9CORY</name>
<dbReference type="InterPro" id="IPR029052">
    <property type="entry name" value="Metallo-depent_PP-like"/>
</dbReference>
<dbReference type="Gene3D" id="3.60.21.10">
    <property type="match status" value="1"/>
</dbReference>
<evidence type="ECO:0000259" key="1">
    <source>
        <dbReference type="Pfam" id="PF00149"/>
    </source>
</evidence>
<reference evidence="2 3" key="1">
    <citation type="submission" date="2013-02" db="EMBL/GenBank/DDBJ databases">
        <title>The complete genome sequence of Corynebacterium callunae DSM 20147.</title>
        <authorList>
            <person name="Ruckert C."/>
            <person name="Albersmeier A."/>
            <person name="Kalinowski J."/>
        </authorList>
    </citation>
    <scope>NUCLEOTIDE SEQUENCE [LARGE SCALE GENOMIC DNA]</scope>
    <source>
        <strain evidence="2 3">DSM 20147</strain>
    </source>
</reference>
<accession>M1UMI8</accession>
<dbReference type="Proteomes" id="UP000011760">
    <property type="component" value="Chromosome"/>
</dbReference>
<feature type="domain" description="Calcineurin-like phosphoesterase" evidence="1">
    <location>
        <begin position="24"/>
        <end position="176"/>
    </location>
</feature>
<dbReference type="AlphaFoldDB" id="M1UMI8"/>
<proteinExistence type="predicted"/>
<dbReference type="STRING" id="1121353.H924_09805"/>
<organism evidence="2 3">
    <name type="scientific">Corynebacterium callunae DSM 20147</name>
    <dbReference type="NCBI Taxonomy" id="1121353"/>
    <lineage>
        <taxon>Bacteria</taxon>
        <taxon>Bacillati</taxon>
        <taxon>Actinomycetota</taxon>
        <taxon>Actinomycetes</taxon>
        <taxon>Mycobacteriales</taxon>
        <taxon>Corynebacteriaceae</taxon>
        <taxon>Corynebacterium</taxon>
    </lineage>
</organism>
<protein>
    <recommendedName>
        <fullName evidence="1">Calcineurin-like phosphoesterase domain-containing protein</fullName>
    </recommendedName>
</protein>
<dbReference type="HOGENOM" id="CLU_092313_2_0_11"/>
<dbReference type="InterPro" id="IPR004843">
    <property type="entry name" value="Calcineurin-like_PHP"/>
</dbReference>
<sequence length="215" mass="24477">MDNPVLLAKHERAKATLADMSATWFSSDLHLGHRFVAALRGFEDPDDHDEVILGSLEKLVQPGDKLWILGDLSSGSRGAEERALTLIGNRLGDVEKHLISGNHDSCHPLFREAYQRQARFLEVFDSVQPFQRVKWEGEDVYLSHFPRPGQDHPGMPSRYDELRLNVPLLVHGHLHSQFPMTGRGQIDVGVEAWNLQPVPEHLLRQQLWDSLELPY</sequence>
<dbReference type="GO" id="GO:0016787">
    <property type="term" value="F:hydrolase activity"/>
    <property type="evidence" value="ECO:0007669"/>
    <property type="project" value="InterPro"/>
</dbReference>
<dbReference type="SUPFAM" id="SSF56300">
    <property type="entry name" value="Metallo-dependent phosphatases"/>
    <property type="match status" value="1"/>
</dbReference>